<keyword evidence="3 5" id="KW-1133">Transmembrane helix</keyword>
<dbReference type="Proteomes" id="UP000194798">
    <property type="component" value="Unassembled WGS sequence"/>
</dbReference>
<gene>
    <name evidence="7" type="ORF">TPSD3_07630</name>
</gene>
<dbReference type="Pfam" id="PF01957">
    <property type="entry name" value="NfeD"/>
    <property type="match status" value="1"/>
</dbReference>
<evidence type="ECO:0000256" key="2">
    <source>
        <dbReference type="ARBA" id="ARBA00022692"/>
    </source>
</evidence>
<dbReference type="EMBL" id="MSLT01000012">
    <property type="protein sequence ID" value="OUD14192.1"/>
    <property type="molecule type" value="Genomic_DNA"/>
</dbReference>
<dbReference type="InterPro" id="IPR012340">
    <property type="entry name" value="NA-bd_OB-fold"/>
</dbReference>
<reference evidence="7 8" key="1">
    <citation type="submission" date="2016-12" db="EMBL/GenBank/DDBJ databases">
        <title>Thioflexothrix psekupsii D3 genome sequencing and assembly.</title>
        <authorList>
            <person name="Fomenkov A."/>
            <person name="Vincze T."/>
            <person name="Grabovich M."/>
            <person name="Anton B.P."/>
            <person name="Dubinina G."/>
            <person name="Orlova M."/>
            <person name="Belousova E."/>
            <person name="Roberts R.J."/>
        </authorList>
    </citation>
    <scope>NUCLEOTIDE SEQUENCE [LARGE SCALE GENOMIC DNA]</scope>
    <source>
        <strain evidence="7">D3</strain>
    </source>
</reference>
<organism evidence="7 8">
    <name type="scientific">Thioflexithrix psekupsensis</name>
    <dbReference type="NCBI Taxonomy" id="1570016"/>
    <lineage>
        <taxon>Bacteria</taxon>
        <taxon>Pseudomonadati</taxon>
        <taxon>Pseudomonadota</taxon>
        <taxon>Gammaproteobacteria</taxon>
        <taxon>Thiotrichales</taxon>
        <taxon>Thioflexithrix</taxon>
    </lineage>
</organism>
<evidence type="ECO:0000256" key="3">
    <source>
        <dbReference type="ARBA" id="ARBA00022989"/>
    </source>
</evidence>
<proteinExistence type="predicted"/>
<dbReference type="PANTHER" id="PTHR33507:SF3">
    <property type="entry name" value="INNER MEMBRANE PROTEIN YBBJ"/>
    <property type="match status" value="1"/>
</dbReference>
<dbReference type="InterPro" id="IPR052165">
    <property type="entry name" value="Membrane_assoc_protease"/>
</dbReference>
<dbReference type="PANTHER" id="PTHR33507">
    <property type="entry name" value="INNER MEMBRANE PROTEIN YBBJ"/>
    <property type="match status" value="1"/>
</dbReference>
<dbReference type="AlphaFoldDB" id="A0A251X9L5"/>
<evidence type="ECO:0000256" key="1">
    <source>
        <dbReference type="ARBA" id="ARBA00004141"/>
    </source>
</evidence>
<dbReference type="RefSeq" id="WP_086487979.1">
    <property type="nucleotide sequence ID" value="NZ_MSLT01000012.1"/>
</dbReference>
<dbReference type="GO" id="GO:0005886">
    <property type="term" value="C:plasma membrane"/>
    <property type="evidence" value="ECO:0007669"/>
    <property type="project" value="TreeGrafter"/>
</dbReference>
<feature type="transmembrane region" description="Helical" evidence="5">
    <location>
        <begin position="12"/>
        <end position="44"/>
    </location>
</feature>
<keyword evidence="4 5" id="KW-0472">Membrane</keyword>
<evidence type="ECO:0000259" key="6">
    <source>
        <dbReference type="Pfam" id="PF01957"/>
    </source>
</evidence>
<evidence type="ECO:0000256" key="4">
    <source>
        <dbReference type="ARBA" id="ARBA00023136"/>
    </source>
</evidence>
<protein>
    <recommendedName>
        <fullName evidence="6">NfeD-like C-terminal domain-containing protein</fullName>
    </recommendedName>
</protein>
<dbReference type="OrthoDB" id="9810336at2"/>
<comment type="subcellular location">
    <subcellularLocation>
        <location evidence="1">Membrane</location>
        <topology evidence="1">Multi-pass membrane protein</topology>
    </subcellularLocation>
</comment>
<keyword evidence="8" id="KW-1185">Reference proteome</keyword>
<keyword evidence="2 5" id="KW-0812">Transmembrane</keyword>
<feature type="domain" description="NfeD-like C-terminal" evidence="6">
    <location>
        <begin position="92"/>
        <end position="144"/>
    </location>
</feature>
<evidence type="ECO:0000313" key="8">
    <source>
        <dbReference type="Proteomes" id="UP000194798"/>
    </source>
</evidence>
<evidence type="ECO:0000256" key="5">
    <source>
        <dbReference type="SAM" id="Phobius"/>
    </source>
</evidence>
<comment type="caution">
    <text evidence="7">The sequence shown here is derived from an EMBL/GenBank/DDBJ whole genome shotgun (WGS) entry which is preliminary data.</text>
</comment>
<accession>A0A251X9L5</accession>
<sequence length="152" mass="16991">MVETFDPNHWHWWILSVGFLILELFVTGTFFLWLSVAAGLVGLLLFLFEITSQVQLLLFGVGAIVSMVITRTYLSKNPVRSDHPQLNVRGMEYVGRTFLVQEAIVNGLGRIHVGDGSWRVEGPDCPEGTQVRVIAVEGARLKVELINSQPEN</sequence>
<name>A0A251X9L5_9GAMM</name>
<evidence type="ECO:0000313" key="7">
    <source>
        <dbReference type="EMBL" id="OUD14192.1"/>
    </source>
</evidence>
<dbReference type="InterPro" id="IPR002810">
    <property type="entry name" value="NfeD-like_C"/>
</dbReference>
<dbReference type="Gene3D" id="2.40.50.140">
    <property type="entry name" value="Nucleic acid-binding proteins"/>
    <property type="match status" value="1"/>
</dbReference>